<dbReference type="SUPFAM" id="SSF56601">
    <property type="entry name" value="beta-lactamase/transpeptidase-like"/>
    <property type="match status" value="1"/>
</dbReference>
<dbReference type="RefSeq" id="WP_034424478.1">
    <property type="nucleotide sequence ID" value="NZ_CP045798.1"/>
</dbReference>
<sequence length="65" mass="7480">MGRKIVITSEYFGRFSPAGYKIYTTLDTKVQKKMEEVYTNPLHFPKGENNEIIQSAMVVIDHRTG</sequence>
<keyword evidence="2" id="KW-1185">Reference proteome</keyword>
<reference evidence="1 2" key="1">
    <citation type="journal article" date="2019" name="Front. Microbiol.">
        <title>Thermoanaerosceptrum fracticalcis gen. nov. sp. nov., a Novel Fumarate-Fermenting Microorganism From a Deep Fractured Carbonate Aquifer of the US Great Basin.</title>
        <authorList>
            <person name="Hamilton-Brehm S.D."/>
            <person name="Stewart L.E."/>
            <person name="Zavarin M."/>
            <person name="Caldwell M."/>
            <person name="Lawson P.A."/>
            <person name="Onstott T.C."/>
            <person name="Grzymski J."/>
            <person name="Neveux I."/>
            <person name="Lollar B.S."/>
            <person name="Russell C.E."/>
            <person name="Moser D.P."/>
        </authorList>
    </citation>
    <scope>NUCLEOTIDE SEQUENCE [LARGE SCALE GENOMIC DNA]</scope>
    <source>
        <strain evidence="1 2">DRI-13</strain>
    </source>
</reference>
<proteinExistence type="predicted"/>
<dbReference type="AlphaFoldDB" id="A0A7G6DYH5"/>
<gene>
    <name evidence="1" type="ORF">BR63_00155</name>
</gene>
<dbReference type="OrthoDB" id="9766909at2"/>
<organism evidence="1 2">
    <name type="scientific">Thermanaerosceptrum fracticalcis</name>
    <dbReference type="NCBI Taxonomy" id="1712410"/>
    <lineage>
        <taxon>Bacteria</taxon>
        <taxon>Bacillati</taxon>
        <taxon>Bacillota</taxon>
        <taxon>Clostridia</taxon>
        <taxon>Eubacteriales</taxon>
        <taxon>Peptococcaceae</taxon>
        <taxon>Thermanaerosceptrum</taxon>
    </lineage>
</organism>
<accession>A0A7G6DYH5</accession>
<evidence type="ECO:0000313" key="2">
    <source>
        <dbReference type="Proteomes" id="UP000515847"/>
    </source>
</evidence>
<dbReference type="Gene3D" id="3.40.710.10">
    <property type="entry name" value="DD-peptidase/beta-lactamase superfamily"/>
    <property type="match status" value="1"/>
</dbReference>
<protein>
    <submittedName>
        <fullName evidence="1">Uncharacterized protein</fullName>
    </submittedName>
</protein>
<dbReference type="InterPro" id="IPR012338">
    <property type="entry name" value="Beta-lactam/transpept-like"/>
</dbReference>
<dbReference type="EMBL" id="CP045798">
    <property type="protein sequence ID" value="QNB44879.1"/>
    <property type="molecule type" value="Genomic_DNA"/>
</dbReference>
<name>A0A7G6DYH5_THEFR</name>
<dbReference type="KEGG" id="tfr:BR63_00155"/>
<dbReference type="Proteomes" id="UP000515847">
    <property type="component" value="Chromosome"/>
</dbReference>
<evidence type="ECO:0000313" key="1">
    <source>
        <dbReference type="EMBL" id="QNB44879.1"/>
    </source>
</evidence>